<proteinExistence type="predicted"/>
<reference evidence="1" key="1">
    <citation type="journal article" date="2020" name="Fungal Divers.">
        <title>Resolving the Mortierellaceae phylogeny through synthesis of multi-gene phylogenetics and phylogenomics.</title>
        <authorList>
            <person name="Vandepol N."/>
            <person name="Liber J."/>
            <person name="Desiro A."/>
            <person name="Na H."/>
            <person name="Kennedy M."/>
            <person name="Barry K."/>
            <person name="Grigoriev I.V."/>
            <person name="Miller A.N."/>
            <person name="O'Donnell K."/>
            <person name="Stajich J.E."/>
            <person name="Bonito G."/>
        </authorList>
    </citation>
    <scope>NUCLEOTIDE SEQUENCE</scope>
    <source>
        <strain evidence="1">KOD948</strain>
    </source>
</reference>
<gene>
    <name evidence="1" type="ORF">BG011_000177</name>
</gene>
<organism evidence="1 2">
    <name type="scientific">Mortierella polycephala</name>
    <dbReference type="NCBI Taxonomy" id="41804"/>
    <lineage>
        <taxon>Eukaryota</taxon>
        <taxon>Fungi</taxon>
        <taxon>Fungi incertae sedis</taxon>
        <taxon>Mucoromycota</taxon>
        <taxon>Mortierellomycotina</taxon>
        <taxon>Mortierellomycetes</taxon>
        <taxon>Mortierellales</taxon>
        <taxon>Mortierellaceae</taxon>
        <taxon>Mortierella</taxon>
    </lineage>
</organism>
<dbReference type="EMBL" id="JAAAJA010001023">
    <property type="protein sequence ID" value="KAG0248341.1"/>
    <property type="molecule type" value="Genomic_DNA"/>
</dbReference>
<sequence>MNQQTASGTKYSGFVYKSCAETFSFGYTWFTNSFNVVCDAKDVSALCTLKMENANGYETLGEKSLNLWRFVHSSNDVEEIIVKIDDDTMIQKHLFDEFIDEFAKRDAIIAGMINTWGGEFYWPLGRLYMFKRSALPPSDSVLWANATTFNKFEDAQIGYLINTTDIELTYHLDEERFWHADFEDDRVKIVFKHLSATCGVEP</sequence>
<evidence type="ECO:0000313" key="1">
    <source>
        <dbReference type="EMBL" id="KAG0248341.1"/>
    </source>
</evidence>
<accession>A0A9P6PLH2</accession>
<name>A0A9P6PLH2_9FUNG</name>
<evidence type="ECO:0000313" key="2">
    <source>
        <dbReference type="Proteomes" id="UP000726737"/>
    </source>
</evidence>
<comment type="caution">
    <text evidence="1">The sequence shown here is derived from an EMBL/GenBank/DDBJ whole genome shotgun (WGS) entry which is preliminary data.</text>
</comment>
<dbReference type="OrthoDB" id="2398757at2759"/>
<dbReference type="Proteomes" id="UP000726737">
    <property type="component" value="Unassembled WGS sequence"/>
</dbReference>
<keyword evidence="2" id="KW-1185">Reference proteome</keyword>
<protein>
    <submittedName>
        <fullName evidence="1">Uncharacterized protein</fullName>
    </submittedName>
</protein>
<dbReference type="AlphaFoldDB" id="A0A9P6PLH2"/>